<evidence type="ECO:0000256" key="7">
    <source>
        <dbReference type="ARBA" id="ARBA00022840"/>
    </source>
</evidence>
<evidence type="ECO:0000313" key="14">
    <source>
        <dbReference type="EMBL" id="RYC72611.1"/>
    </source>
</evidence>
<keyword evidence="15" id="KW-1185">Reference proteome</keyword>
<dbReference type="InterPro" id="IPR039657">
    <property type="entry name" value="Dimethylallyltransferase"/>
</dbReference>
<keyword evidence="7 10" id="KW-0067">ATP-binding</keyword>
<evidence type="ECO:0000256" key="4">
    <source>
        <dbReference type="ARBA" id="ARBA00022679"/>
    </source>
</evidence>
<comment type="subunit">
    <text evidence="10">Monomer.</text>
</comment>
<dbReference type="GO" id="GO:0052381">
    <property type="term" value="F:tRNA dimethylallyltransferase activity"/>
    <property type="evidence" value="ECO:0007669"/>
    <property type="project" value="UniProtKB-EC"/>
</dbReference>
<dbReference type="HAMAP" id="MF_00185">
    <property type="entry name" value="IPP_trans"/>
    <property type="match status" value="1"/>
</dbReference>
<comment type="caution">
    <text evidence="10">Lacks conserved residue(s) required for the propagation of feature annotation.</text>
</comment>
<feature type="site" description="Interaction with substrate tRNA" evidence="10">
    <location>
        <position position="100"/>
    </location>
</feature>
<evidence type="ECO:0000256" key="10">
    <source>
        <dbReference type="HAMAP-Rule" id="MF_00185"/>
    </source>
</evidence>
<evidence type="ECO:0000256" key="5">
    <source>
        <dbReference type="ARBA" id="ARBA00022694"/>
    </source>
</evidence>
<comment type="caution">
    <text evidence="14">The sequence shown here is derived from an EMBL/GenBank/DDBJ whole genome shotgun (WGS) entry which is preliminary data.</text>
</comment>
<feature type="region of interest" description="Interaction with substrate tRNA" evidence="10">
    <location>
        <begin position="34"/>
        <end position="37"/>
    </location>
</feature>
<feature type="binding site" evidence="10">
    <location>
        <begin position="11"/>
        <end position="16"/>
    </location>
    <ligand>
        <name>substrate</name>
    </ligand>
</feature>
<dbReference type="RefSeq" id="WP_129718820.1">
    <property type="nucleotide sequence ID" value="NZ_PRLK01000005.1"/>
</dbReference>
<comment type="cofactor">
    <cofactor evidence="1 10">
        <name>Mg(2+)</name>
        <dbReference type="ChEBI" id="CHEBI:18420"/>
    </cofactor>
</comment>
<evidence type="ECO:0000256" key="12">
    <source>
        <dbReference type="RuleBase" id="RU003784"/>
    </source>
</evidence>
<keyword evidence="4 10" id="KW-0808">Transferase</keyword>
<evidence type="ECO:0000256" key="8">
    <source>
        <dbReference type="ARBA" id="ARBA00022842"/>
    </source>
</evidence>
<gene>
    <name evidence="10 14" type="primary">miaA</name>
    <name evidence="14" type="ORF">G6CMJM_00418</name>
</gene>
<keyword evidence="6 10" id="KW-0547">Nucleotide-binding</keyword>
<comment type="catalytic activity">
    <reaction evidence="9 10 11">
        <text>adenosine(37) in tRNA + dimethylallyl diphosphate = N(6)-dimethylallyladenosine(37) in tRNA + diphosphate</text>
        <dbReference type="Rhea" id="RHEA:26482"/>
        <dbReference type="Rhea" id="RHEA-COMP:10162"/>
        <dbReference type="Rhea" id="RHEA-COMP:10375"/>
        <dbReference type="ChEBI" id="CHEBI:33019"/>
        <dbReference type="ChEBI" id="CHEBI:57623"/>
        <dbReference type="ChEBI" id="CHEBI:74411"/>
        <dbReference type="ChEBI" id="CHEBI:74415"/>
        <dbReference type="EC" id="2.5.1.75"/>
    </reaction>
</comment>
<evidence type="ECO:0000256" key="11">
    <source>
        <dbReference type="RuleBase" id="RU003783"/>
    </source>
</evidence>
<proteinExistence type="inferred from homology"/>
<dbReference type="Pfam" id="PF01715">
    <property type="entry name" value="IPPT"/>
    <property type="match status" value="1"/>
</dbReference>
<keyword evidence="8 10" id="KW-0460">Magnesium</keyword>
<comment type="function">
    <text evidence="2 10 12">Catalyzes the transfer of a dimethylallyl group onto the adenine at position 37 in tRNAs that read codons beginning with uridine, leading to the formation of N6-(dimethylallyl)adenosine (i(6)A).</text>
</comment>
<dbReference type="Proteomes" id="UP001190925">
    <property type="component" value="Unassembled WGS sequence"/>
</dbReference>
<feature type="site" description="Interaction with substrate tRNA" evidence="10">
    <location>
        <position position="122"/>
    </location>
</feature>
<sequence>MNKVLFITGPTASGKTSLAIKIAKKFNGEIISADSRAIYRGIDIASAKPSLEERDGVIHWGFDIVNVGERFTAYDYQQYAYKKIEDILSRSKLPIVIGGTGLYIDSLLYNYQFSSEPNYELRDSLENKSLEYLVEYCNKNNINMPENKKNKRYIIRAIEKQGYKNNGRKDNDFTSIAVGITTDRSVLKDRIVKRNREFLKLGIIEETICLSNKFGWDNESMTANAYPLIRKYLDNEINLEKLIELMSIRDWQLAKRQITFMKRNKKIHWLQLEEAEAFIEKELS</sequence>
<keyword evidence="5 10" id="KW-0819">tRNA processing</keyword>
<organism evidence="14 15">
    <name type="scientific">Candidatus Nanogingivalis gingivitcus</name>
    <dbReference type="NCBI Taxonomy" id="2171992"/>
    <lineage>
        <taxon>Bacteria</taxon>
        <taxon>Candidatus Saccharimonadota</taxon>
        <taxon>Candidatus Nanosyncoccalia</taxon>
        <taxon>Candidatus Nanogingivales</taxon>
        <taxon>Candidatus Nanogingivalaceae</taxon>
        <taxon>Candidatus Nanogingivalis</taxon>
    </lineage>
</organism>
<dbReference type="PANTHER" id="PTHR11088:SF60">
    <property type="entry name" value="TRNA DIMETHYLALLYLTRANSFERASE"/>
    <property type="match status" value="1"/>
</dbReference>
<dbReference type="EMBL" id="PRLK01000005">
    <property type="protein sequence ID" value="RYC72611.1"/>
    <property type="molecule type" value="Genomic_DNA"/>
</dbReference>
<evidence type="ECO:0000256" key="9">
    <source>
        <dbReference type="ARBA" id="ARBA00049563"/>
    </source>
</evidence>
<protein>
    <recommendedName>
        <fullName evidence="10">tRNA dimethylallyltransferase</fullName>
        <ecNumber evidence="10">2.5.1.75</ecNumber>
    </recommendedName>
    <alternativeName>
        <fullName evidence="10">Dimethylallyl diphosphate:tRNA dimethylallyltransferase</fullName>
        <shortName evidence="10">DMAPP:tRNA dimethylallyltransferase</shortName>
        <shortName evidence="10">DMATase</shortName>
    </alternativeName>
    <alternativeName>
        <fullName evidence="10">Isopentenyl-diphosphate:tRNA isopentenyltransferase</fullName>
        <shortName evidence="10">IPP transferase</shortName>
        <shortName evidence="10">IPPT</shortName>
        <shortName evidence="10">IPTase</shortName>
    </alternativeName>
</protein>
<reference evidence="14 15" key="1">
    <citation type="journal article" date="2018" name="bioRxiv">
        <title>Evidence of independent acquisition and adaption of ultra-small bacteria to human hosts across the highly diverse yet reduced genomes of the phylum Saccharibacteria.</title>
        <authorList>
            <person name="McLean J.S."/>
            <person name="Bor B."/>
            <person name="To T.T."/>
            <person name="Liu Q."/>
            <person name="Kearns K.A."/>
            <person name="Solden L.M."/>
            <person name="Wrighton K.C."/>
            <person name="He X."/>
            <person name="Shi W."/>
        </authorList>
    </citation>
    <scope>NUCLEOTIDE SEQUENCE [LARGE SCALE GENOMIC DNA]</scope>
    <source>
        <strain evidence="14 15">TM7_CMJM_G6_1_HOT_870</strain>
    </source>
</reference>
<dbReference type="InterPro" id="IPR018022">
    <property type="entry name" value="IPT"/>
</dbReference>
<dbReference type="InterPro" id="IPR027417">
    <property type="entry name" value="P-loop_NTPase"/>
</dbReference>
<evidence type="ECO:0000256" key="13">
    <source>
        <dbReference type="RuleBase" id="RU003785"/>
    </source>
</evidence>
<evidence type="ECO:0000256" key="2">
    <source>
        <dbReference type="ARBA" id="ARBA00003213"/>
    </source>
</evidence>
<dbReference type="Gene3D" id="3.40.50.300">
    <property type="entry name" value="P-loop containing nucleotide triphosphate hydrolases"/>
    <property type="match status" value="1"/>
</dbReference>
<dbReference type="EC" id="2.5.1.75" evidence="10"/>
<dbReference type="SUPFAM" id="SSF52540">
    <property type="entry name" value="P-loop containing nucleoside triphosphate hydrolases"/>
    <property type="match status" value="1"/>
</dbReference>
<dbReference type="PANTHER" id="PTHR11088">
    <property type="entry name" value="TRNA DIMETHYLALLYLTRANSFERASE"/>
    <property type="match status" value="1"/>
</dbReference>
<evidence type="ECO:0000256" key="3">
    <source>
        <dbReference type="ARBA" id="ARBA00005842"/>
    </source>
</evidence>
<dbReference type="Gene3D" id="1.10.287.890">
    <property type="entry name" value="Crystal structure of tRNA isopentenylpyrophosphate transferase (bh2366) domain"/>
    <property type="match status" value="1"/>
</dbReference>
<evidence type="ECO:0000256" key="6">
    <source>
        <dbReference type="ARBA" id="ARBA00022741"/>
    </source>
</evidence>
<feature type="binding site" evidence="10">
    <location>
        <begin position="9"/>
        <end position="16"/>
    </location>
    <ligand>
        <name>ATP</name>
        <dbReference type="ChEBI" id="CHEBI:30616"/>
    </ligand>
</feature>
<name>A0ABY0FI40_9BACT</name>
<evidence type="ECO:0000256" key="1">
    <source>
        <dbReference type="ARBA" id="ARBA00001946"/>
    </source>
</evidence>
<comment type="similarity">
    <text evidence="3 10 13">Belongs to the IPP transferase family.</text>
</comment>
<dbReference type="NCBIfam" id="TIGR00174">
    <property type="entry name" value="miaA"/>
    <property type="match status" value="1"/>
</dbReference>
<evidence type="ECO:0000313" key="15">
    <source>
        <dbReference type="Proteomes" id="UP001190925"/>
    </source>
</evidence>
<reference evidence="14 15" key="2">
    <citation type="journal article" date="2020" name="Cell Rep.">
        <title>Acquisition and Adaptation of Ultra-small Parasitic Reduced Genome Bacteria to Mammalian Hosts.</title>
        <authorList>
            <person name="McLean J.S."/>
            <person name="Bor B."/>
            <person name="Kerns K.A."/>
            <person name="Liu Q."/>
            <person name="To T.T."/>
            <person name="Solden L."/>
            <person name="Hendrickson E.L."/>
            <person name="Wrighton K."/>
            <person name="Shi W."/>
            <person name="He X."/>
        </authorList>
    </citation>
    <scope>NUCLEOTIDE SEQUENCE [LARGE SCALE GENOMIC DNA]</scope>
    <source>
        <strain evidence="14 15">TM7_CMJM_G6_1_HOT_870</strain>
    </source>
</reference>
<accession>A0ABY0FI40</accession>